<feature type="transmembrane region" description="Helical" evidence="7">
    <location>
        <begin position="113"/>
        <end position="135"/>
    </location>
</feature>
<dbReference type="InterPro" id="IPR002771">
    <property type="entry name" value="Multi_antbiot-R_MarC"/>
</dbReference>
<feature type="transmembrane region" description="Helical" evidence="7">
    <location>
        <begin position="147"/>
        <end position="166"/>
    </location>
</feature>
<evidence type="ECO:0000256" key="4">
    <source>
        <dbReference type="ARBA" id="ARBA00022692"/>
    </source>
</evidence>
<evidence type="ECO:0000256" key="5">
    <source>
        <dbReference type="ARBA" id="ARBA00022989"/>
    </source>
</evidence>
<feature type="transmembrane region" description="Helical" evidence="7">
    <location>
        <begin position="172"/>
        <end position="198"/>
    </location>
</feature>
<evidence type="ECO:0000313" key="9">
    <source>
        <dbReference type="Proteomes" id="UP000325614"/>
    </source>
</evidence>
<gene>
    <name evidence="8" type="ORF">GDR74_12000</name>
</gene>
<dbReference type="RefSeq" id="WP_152586526.1">
    <property type="nucleotide sequence ID" value="NZ_CP045423.1"/>
</dbReference>
<keyword evidence="6 7" id="KW-0472">Membrane</keyword>
<proteinExistence type="inferred from homology"/>
<evidence type="ECO:0000313" key="8">
    <source>
        <dbReference type="EMBL" id="QFU16889.1"/>
    </source>
</evidence>
<dbReference type="PANTHER" id="PTHR33508:SF1">
    <property type="entry name" value="UPF0056 MEMBRANE PROTEIN YHCE"/>
    <property type="match status" value="1"/>
</dbReference>
<evidence type="ECO:0000256" key="7">
    <source>
        <dbReference type="RuleBase" id="RU362048"/>
    </source>
</evidence>
<evidence type="ECO:0000256" key="2">
    <source>
        <dbReference type="ARBA" id="ARBA00009784"/>
    </source>
</evidence>
<dbReference type="PANTHER" id="PTHR33508">
    <property type="entry name" value="UPF0056 MEMBRANE PROTEIN YHCE"/>
    <property type="match status" value="1"/>
</dbReference>
<reference evidence="8 9" key="1">
    <citation type="submission" date="2019-10" db="EMBL/GenBank/DDBJ databases">
        <title>Isolation, Identification of Microvirga thermotolerans HR1, a novel thermophilic bacterium and Comparative Genomics of the genus Microvirga.</title>
        <authorList>
            <person name="Li J."/>
            <person name="Zhang W."/>
            <person name="Lin M."/>
            <person name="Wang J."/>
        </authorList>
    </citation>
    <scope>NUCLEOTIDE SEQUENCE [LARGE SCALE GENOMIC DNA]</scope>
    <source>
        <strain evidence="8 9">HR1</strain>
    </source>
</reference>
<sequence>MPETAVSAFVLLFVTIGPVETAAVFGVLTAGTHRPERRRLAWQAVVIAGLVLLLFALVGNRLLDFLHVSLAAFRIAGGVLLLLLAVDLVFAHPTGLSSITPSEEHEAQRPGDIAVFPLAIPLIAGPGSMTAIVLLMGQATTDLARATVLATLVACLGATYVALVLVDPLGRLLGVTGTNVVARISGILLAAVAVQFVLDGVREANLFGSAPQ</sequence>
<dbReference type="AlphaFoldDB" id="A0A5P9JXC1"/>
<organism evidence="8 9">
    <name type="scientific">Microvirga thermotolerans</name>
    <dbReference type="NCBI Taxonomy" id="2651334"/>
    <lineage>
        <taxon>Bacteria</taxon>
        <taxon>Pseudomonadati</taxon>
        <taxon>Pseudomonadota</taxon>
        <taxon>Alphaproteobacteria</taxon>
        <taxon>Hyphomicrobiales</taxon>
        <taxon>Methylobacteriaceae</taxon>
        <taxon>Microvirga</taxon>
    </lineage>
</organism>
<dbReference type="Proteomes" id="UP000325614">
    <property type="component" value="Chromosome"/>
</dbReference>
<evidence type="ECO:0000256" key="6">
    <source>
        <dbReference type="ARBA" id="ARBA00023136"/>
    </source>
</evidence>
<dbReference type="NCBIfam" id="TIGR00427">
    <property type="entry name" value="NAAT family transporter"/>
    <property type="match status" value="1"/>
</dbReference>
<comment type="subcellular location">
    <subcellularLocation>
        <location evidence="1 7">Cell membrane</location>
        <topology evidence="1 7">Multi-pass membrane protein</topology>
    </subcellularLocation>
</comment>
<accession>A0A5P9JXC1</accession>
<evidence type="ECO:0000256" key="1">
    <source>
        <dbReference type="ARBA" id="ARBA00004651"/>
    </source>
</evidence>
<keyword evidence="9" id="KW-1185">Reference proteome</keyword>
<keyword evidence="5 7" id="KW-1133">Transmembrane helix</keyword>
<keyword evidence="4 7" id="KW-0812">Transmembrane</keyword>
<dbReference type="EMBL" id="CP045423">
    <property type="protein sequence ID" value="QFU16889.1"/>
    <property type="molecule type" value="Genomic_DNA"/>
</dbReference>
<name>A0A5P9JXC1_9HYPH</name>
<dbReference type="Pfam" id="PF01914">
    <property type="entry name" value="MarC"/>
    <property type="match status" value="1"/>
</dbReference>
<dbReference type="KEGG" id="mico:GDR74_12000"/>
<protein>
    <recommendedName>
        <fullName evidence="7">UPF0056 membrane protein</fullName>
    </recommendedName>
</protein>
<feature type="transmembrane region" description="Helical" evidence="7">
    <location>
        <begin position="71"/>
        <end position="93"/>
    </location>
</feature>
<comment type="similarity">
    <text evidence="2 7">Belongs to the UPF0056 (MarC) family.</text>
</comment>
<keyword evidence="3" id="KW-1003">Cell membrane</keyword>
<comment type="caution">
    <text evidence="7">Lacks conserved residue(s) required for the propagation of feature annotation.</text>
</comment>
<dbReference type="GO" id="GO:0005886">
    <property type="term" value="C:plasma membrane"/>
    <property type="evidence" value="ECO:0007669"/>
    <property type="project" value="UniProtKB-SubCell"/>
</dbReference>
<feature type="transmembrane region" description="Helical" evidence="7">
    <location>
        <begin position="40"/>
        <end position="59"/>
    </location>
</feature>
<evidence type="ECO:0000256" key="3">
    <source>
        <dbReference type="ARBA" id="ARBA00022475"/>
    </source>
</evidence>